<dbReference type="InterPro" id="IPR043504">
    <property type="entry name" value="Peptidase_S1_PA_chymotrypsin"/>
</dbReference>
<feature type="domain" description="PDZ" evidence="4">
    <location>
        <begin position="369"/>
        <end position="429"/>
    </location>
</feature>
<dbReference type="PANTHER" id="PTHR43343:SF3">
    <property type="entry name" value="PROTEASE DO-LIKE 8, CHLOROPLASTIC"/>
    <property type="match status" value="1"/>
</dbReference>
<sequence>MPVNNPRLNQLDRQLSASVAGQRTANRRRWLQGFSVACAAAVLGSSALSPLAPNIQASENRFTPLVRAIEAAKPSVVNIHGRKTVRAENASFGSDGMKQVNGMGTGIVFDPRGYILTNYHVVEGVSNIQVSMHNDRQAVAKLIAHDPKTDLAVIKIESDGPLKAVQFGTSCDLLTAEPVVAMGNAYGYEYTVTQGIISALHRTVQVSDEQKYQDLIQTDASINPGNSGGPLFNVDGDVIGINVAVRVGAQGIGFAIPIDEALDVAARLMSIERLEQQSHGIVGKTKCEPTQRTFVVSSVRRDSPGEVAALQAGDVITAIGERKIERALDIELALLGRKRTEDLPIEVLRSGNRLTTNIVLAPANGRGGKVALADRVWENLGLRLAPMDDTEFKTLNSRYRGGLAVQAVRPDSPASAQGIRRGDVLVGMHVWETVSLDNVSYVLDREDVNRQEPVLFYILRGSDTLYGHLRFAERTR</sequence>
<dbReference type="InterPro" id="IPR001478">
    <property type="entry name" value="PDZ"/>
</dbReference>
<dbReference type="PROSITE" id="PS50106">
    <property type="entry name" value="PDZ"/>
    <property type="match status" value="1"/>
</dbReference>
<dbReference type="SMART" id="SM00228">
    <property type="entry name" value="PDZ"/>
    <property type="match status" value="2"/>
</dbReference>
<evidence type="ECO:0000256" key="3">
    <source>
        <dbReference type="ARBA" id="ARBA00022801"/>
    </source>
</evidence>
<dbReference type="EMBL" id="CP036274">
    <property type="protein sequence ID" value="QDU31050.1"/>
    <property type="molecule type" value="Genomic_DNA"/>
</dbReference>
<dbReference type="Gene3D" id="2.40.10.10">
    <property type="entry name" value="Trypsin-like serine proteases"/>
    <property type="match status" value="2"/>
</dbReference>
<dbReference type="AlphaFoldDB" id="A0A517YLG8"/>
<dbReference type="PRINTS" id="PR00834">
    <property type="entry name" value="PROTEASES2C"/>
</dbReference>
<evidence type="ECO:0000259" key="4">
    <source>
        <dbReference type="PROSITE" id="PS50106"/>
    </source>
</evidence>
<dbReference type="InterPro" id="IPR009003">
    <property type="entry name" value="Peptidase_S1_PA"/>
</dbReference>
<dbReference type="InterPro" id="IPR036034">
    <property type="entry name" value="PDZ_sf"/>
</dbReference>
<dbReference type="RefSeq" id="WP_145097542.1">
    <property type="nucleotide sequence ID" value="NZ_CP036274.1"/>
</dbReference>
<evidence type="ECO:0000256" key="1">
    <source>
        <dbReference type="ARBA" id="ARBA00010541"/>
    </source>
</evidence>
<evidence type="ECO:0000313" key="6">
    <source>
        <dbReference type="Proteomes" id="UP000315017"/>
    </source>
</evidence>
<dbReference type="KEGG" id="aagg:ETAA8_62030"/>
<dbReference type="EC" id="3.4.21.107" evidence="5"/>
<keyword evidence="6" id="KW-1185">Reference proteome</keyword>
<dbReference type="SUPFAM" id="SSF50156">
    <property type="entry name" value="PDZ domain-like"/>
    <property type="match status" value="2"/>
</dbReference>
<keyword evidence="2 5" id="KW-0645">Protease</keyword>
<accession>A0A517YLG8</accession>
<organism evidence="5 6">
    <name type="scientific">Anatilimnocola aggregata</name>
    <dbReference type="NCBI Taxonomy" id="2528021"/>
    <lineage>
        <taxon>Bacteria</taxon>
        <taxon>Pseudomonadati</taxon>
        <taxon>Planctomycetota</taxon>
        <taxon>Planctomycetia</taxon>
        <taxon>Pirellulales</taxon>
        <taxon>Pirellulaceae</taxon>
        <taxon>Anatilimnocola</taxon>
    </lineage>
</organism>
<evidence type="ECO:0000313" key="5">
    <source>
        <dbReference type="EMBL" id="QDU31050.1"/>
    </source>
</evidence>
<dbReference type="PANTHER" id="PTHR43343">
    <property type="entry name" value="PEPTIDASE S12"/>
    <property type="match status" value="1"/>
</dbReference>
<dbReference type="InterPro" id="IPR051201">
    <property type="entry name" value="Chloro_Bact_Ser_Proteases"/>
</dbReference>
<dbReference type="GO" id="GO:0006508">
    <property type="term" value="P:proteolysis"/>
    <property type="evidence" value="ECO:0007669"/>
    <property type="project" value="UniProtKB-KW"/>
</dbReference>
<protein>
    <submittedName>
        <fullName evidence="5">Putative periplasmic serine endoprotease DegP-like</fullName>
        <ecNumber evidence="5">3.4.21.107</ecNumber>
    </submittedName>
</protein>
<dbReference type="Gene3D" id="2.30.42.10">
    <property type="match status" value="2"/>
</dbReference>
<dbReference type="SUPFAM" id="SSF50494">
    <property type="entry name" value="Trypsin-like serine proteases"/>
    <property type="match status" value="1"/>
</dbReference>
<dbReference type="PROSITE" id="PS51318">
    <property type="entry name" value="TAT"/>
    <property type="match status" value="1"/>
</dbReference>
<dbReference type="Pfam" id="PF13365">
    <property type="entry name" value="Trypsin_2"/>
    <property type="match status" value="1"/>
</dbReference>
<gene>
    <name evidence="5" type="primary">mucD_4</name>
    <name evidence="5" type="ORF">ETAA8_62030</name>
</gene>
<evidence type="ECO:0000256" key="2">
    <source>
        <dbReference type="ARBA" id="ARBA00022670"/>
    </source>
</evidence>
<name>A0A517YLG8_9BACT</name>
<dbReference type="InterPro" id="IPR001940">
    <property type="entry name" value="Peptidase_S1C"/>
</dbReference>
<comment type="similarity">
    <text evidence="1">Belongs to the peptidase S1C family.</text>
</comment>
<proteinExistence type="inferred from homology"/>
<dbReference type="Proteomes" id="UP000315017">
    <property type="component" value="Chromosome"/>
</dbReference>
<dbReference type="InterPro" id="IPR006311">
    <property type="entry name" value="TAT_signal"/>
</dbReference>
<dbReference type="Pfam" id="PF13180">
    <property type="entry name" value="PDZ_2"/>
    <property type="match status" value="1"/>
</dbReference>
<dbReference type="OrthoDB" id="248175at2"/>
<keyword evidence="3 5" id="KW-0378">Hydrolase</keyword>
<reference evidence="5 6" key="1">
    <citation type="submission" date="2019-02" db="EMBL/GenBank/DDBJ databases">
        <title>Deep-cultivation of Planctomycetes and their phenomic and genomic characterization uncovers novel biology.</title>
        <authorList>
            <person name="Wiegand S."/>
            <person name="Jogler M."/>
            <person name="Boedeker C."/>
            <person name="Pinto D."/>
            <person name="Vollmers J."/>
            <person name="Rivas-Marin E."/>
            <person name="Kohn T."/>
            <person name="Peeters S.H."/>
            <person name="Heuer A."/>
            <person name="Rast P."/>
            <person name="Oberbeckmann S."/>
            <person name="Bunk B."/>
            <person name="Jeske O."/>
            <person name="Meyerdierks A."/>
            <person name="Storesund J.E."/>
            <person name="Kallscheuer N."/>
            <person name="Luecker S."/>
            <person name="Lage O.M."/>
            <person name="Pohl T."/>
            <person name="Merkel B.J."/>
            <person name="Hornburger P."/>
            <person name="Mueller R.-W."/>
            <person name="Bruemmer F."/>
            <person name="Labrenz M."/>
            <person name="Spormann A.M."/>
            <person name="Op den Camp H."/>
            <person name="Overmann J."/>
            <person name="Amann R."/>
            <person name="Jetten M.S.M."/>
            <person name="Mascher T."/>
            <person name="Medema M.H."/>
            <person name="Devos D.P."/>
            <person name="Kaster A.-K."/>
            <person name="Ovreas L."/>
            <person name="Rohde M."/>
            <person name="Galperin M.Y."/>
            <person name="Jogler C."/>
        </authorList>
    </citation>
    <scope>NUCLEOTIDE SEQUENCE [LARGE SCALE GENOMIC DNA]</scope>
    <source>
        <strain evidence="5 6">ETA_A8</strain>
    </source>
</reference>
<dbReference type="GO" id="GO:0004252">
    <property type="term" value="F:serine-type endopeptidase activity"/>
    <property type="evidence" value="ECO:0007669"/>
    <property type="project" value="InterPro"/>
</dbReference>